<evidence type="ECO:0000256" key="4">
    <source>
        <dbReference type="ARBA" id="ARBA00022737"/>
    </source>
</evidence>
<dbReference type="PANTHER" id="PTHR11129:SF3">
    <property type="entry name" value="PROTEIN PRENYLTRANSFERASE ALPHA SUBUNIT REPEAT-CONTAINING PROTEIN 1"/>
    <property type="match status" value="1"/>
</dbReference>
<evidence type="ECO:0000256" key="3">
    <source>
        <dbReference type="ARBA" id="ARBA00022679"/>
    </source>
</evidence>
<evidence type="ECO:0000313" key="6">
    <source>
        <dbReference type="Proteomes" id="UP001212997"/>
    </source>
</evidence>
<keyword evidence="2" id="KW-0637">Prenyltransferase</keyword>
<dbReference type="AlphaFoldDB" id="A0AAD5V208"/>
<evidence type="ECO:0000256" key="2">
    <source>
        <dbReference type="ARBA" id="ARBA00022602"/>
    </source>
</evidence>
<dbReference type="GO" id="GO:0005737">
    <property type="term" value="C:cytoplasm"/>
    <property type="evidence" value="ECO:0007669"/>
    <property type="project" value="TreeGrafter"/>
</dbReference>
<dbReference type="EMBL" id="JANAWD010000204">
    <property type="protein sequence ID" value="KAJ3484042.1"/>
    <property type="molecule type" value="Genomic_DNA"/>
</dbReference>
<organism evidence="5 6">
    <name type="scientific">Meripilus lineatus</name>
    <dbReference type="NCBI Taxonomy" id="2056292"/>
    <lineage>
        <taxon>Eukaryota</taxon>
        <taxon>Fungi</taxon>
        <taxon>Dikarya</taxon>
        <taxon>Basidiomycota</taxon>
        <taxon>Agaricomycotina</taxon>
        <taxon>Agaricomycetes</taxon>
        <taxon>Polyporales</taxon>
        <taxon>Meripilaceae</taxon>
        <taxon>Meripilus</taxon>
    </lineage>
</organism>
<evidence type="ECO:0000256" key="1">
    <source>
        <dbReference type="ARBA" id="ARBA00006734"/>
    </source>
</evidence>
<dbReference type="PANTHER" id="PTHR11129">
    <property type="entry name" value="PROTEIN FARNESYLTRANSFERASE ALPHA SUBUNIT/RAB GERANYLGERANYL TRANSFERASE ALPHA SUBUNIT"/>
    <property type="match status" value="1"/>
</dbReference>
<name>A0AAD5V208_9APHY</name>
<sequence>MRWDNQLAIALNEPPVSVEILPGDFEIWAHHAQTVSNPSSSVPHFLSIEGNLGIPQKVLYRTYVAAIEVYKQCRTRRDSLVTDVIDGFIQSSAVILLANPGHQSALNTRKRMVTLGHLDASQELRFTSALMTHRDCAKQSILWHHRRWLLRFLYQRGSSGDGIEAKDDIVDEDFLINHYIPTEIIASELEISSKASEIYPRNYFAWSHRFRCLLALTKTAQVTHSSHSLDLIKQESLWIRQWIERHISDYSAMQYHQQLSTAIQQLDPEIQLVLSGTSPSDTPRSLALSLVQTYPNHEALWIYLRNSIELQAPSASTDPVVETFIRDTLAEASQLDPGTIQRRLAFRLALGSTLGKSEMLNGALVRDVMDGKALVEEIKS</sequence>
<keyword evidence="4" id="KW-0677">Repeat</keyword>
<dbReference type="PROSITE" id="PS51147">
    <property type="entry name" value="PFTA"/>
    <property type="match status" value="1"/>
</dbReference>
<keyword evidence="6" id="KW-1185">Reference proteome</keyword>
<evidence type="ECO:0000313" key="5">
    <source>
        <dbReference type="EMBL" id="KAJ3484042.1"/>
    </source>
</evidence>
<comment type="caution">
    <text evidence="5">The sequence shown here is derived from an EMBL/GenBank/DDBJ whole genome shotgun (WGS) entry which is preliminary data.</text>
</comment>
<dbReference type="GO" id="GO:0008318">
    <property type="term" value="F:protein prenyltransferase activity"/>
    <property type="evidence" value="ECO:0007669"/>
    <property type="project" value="InterPro"/>
</dbReference>
<accession>A0AAD5V208</accession>
<dbReference type="InterPro" id="IPR002088">
    <property type="entry name" value="Prenyl_trans_a"/>
</dbReference>
<gene>
    <name evidence="5" type="ORF">NLI96_g5917</name>
</gene>
<dbReference type="Gene3D" id="1.25.40.120">
    <property type="entry name" value="Protein prenylyltransferase"/>
    <property type="match status" value="1"/>
</dbReference>
<reference evidence="5" key="1">
    <citation type="submission" date="2022-07" db="EMBL/GenBank/DDBJ databases">
        <title>Genome Sequence of Physisporinus lineatus.</title>
        <authorList>
            <person name="Buettner E."/>
        </authorList>
    </citation>
    <scope>NUCLEOTIDE SEQUENCE</scope>
    <source>
        <strain evidence="5">VT162</strain>
    </source>
</reference>
<proteinExistence type="inferred from homology"/>
<protein>
    <submittedName>
        <fullName evidence="5">Uncharacterized protein</fullName>
    </submittedName>
</protein>
<dbReference type="Proteomes" id="UP001212997">
    <property type="component" value="Unassembled WGS sequence"/>
</dbReference>
<keyword evidence="3" id="KW-0808">Transferase</keyword>
<dbReference type="SUPFAM" id="SSF48439">
    <property type="entry name" value="Protein prenylyltransferase"/>
    <property type="match status" value="1"/>
</dbReference>
<dbReference type="Pfam" id="PF01239">
    <property type="entry name" value="PPTA"/>
    <property type="match status" value="1"/>
</dbReference>
<comment type="similarity">
    <text evidence="1">Belongs to the protein prenyltransferase subunit alpha family.</text>
</comment>